<reference evidence="12 13" key="1">
    <citation type="journal article" date="2024" name="Proc. Natl. Acad. Sci. U.S.A.">
        <title>The evolutionary genomics of adaptation to stress in wild rhizobium bacteria.</title>
        <authorList>
            <person name="Kehlet-Delgado H."/>
            <person name="Montoya A.P."/>
            <person name="Jensen K.T."/>
            <person name="Wendlandt C.E."/>
            <person name="Dexheimer C."/>
            <person name="Roberts M."/>
            <person name="Torres Martinez L."/>
            <person name="Friesen M.L."/>
            <person name="Griffitts J.S."/>
            <person name="Porter S.S."/>
        </authorList>
    </citation>
    <scope>NUCLEOTIDE SEQUENCE [LARGE SCALE GENOMIC DNA]</scope>
    <source>
        <strain evidence="12 13">M0729</strain>
    </source>
</reference>
<keyword evidence="7 10" id="KW-0378">Hydrolase</keyword>
<dbReference type="PANTHER" id="PTHR30195:SF15">
    <property type="entry name" value="TYPE I RESTRICTION ENZYME HINDI ENDONUCLEASE SUBUNIT"/>
    <property type="match status" value="1"/>
</dbReference>
<evidence type="ECO:0000256" key="1">
    <source>
        <dbReference type="ARBA" id="ARBA00000851"/>
    </source>
</evidence>
<evidence type="ECO:0000256" key="10">
    <source>
        <dbReference type="RuleBase" id="RU364115"/>
    </source>
</evidence>
<organism evidence="12 13">
    <name type="scientific">Mesorhizobium opportunistum</name>
    <dbReference type="NCBI Taxonomy" id="593909"/>
    <lineage>
        <taxon>Bacteria</taxon>
        <taxon>Pseudomonadati</taxon>
        <taxon>Pseudomonadota</taxon>
        <taxon>Alphaproteobacteria</taxon>
        <taxon>Hyphomicrobiales</taxon>
        <taxon>Phyllobacteriaceae</taxon>
        <taxon>Mesorhizobium</taxon>
    </lineage>
</organism>
<accession>A0ABV1YA64</accession>
<dbReference type="InterPro" id="IPR051268">
    <property type="entry name" value="Type-I_R_enzyme_R_subunit"/>
</dbReference>
<dbReference type="EC" id="3.1.21.3" evidence="10"/>
<dbReference type="RefSeq" id="WP_352568445.1">
    <property type="nucleotide sequence ID" value="NZ_JAMYMY010000002.1"/>
</dbReference>
<dbReference type="InterPro" id="IPR027417">
    <property type="entry name" value="P-loop_NTPase"/>
</dbReference>
<comment type="subunit">
    <text evidence="10">The type I restriction/modification system is composed of three polypeptides R, M and S.</text>
</comment>
<gene>
    <name evidence="12" type="ORF">NKI33_03645</name>
</gene>
<comment type="catalytic activity">
    <reaction evidence="1 10">
        <text>Endonucleolytic cleavage of DNA to give random double-stranded fragments with terminal 5'-phosphates, ATP is simultaneously hydrolyzed.</text>
        <dbReference type="EC" id="3.1.21.3"/>
    </reaction>
</comment>
<evidence type="ECO:0000256" key="4">
    <source>
        <dbReference type="ARBA" id="ARBA00022741"/>
    </source>
</evidence>
<comment type="caution">
    <text evidence="12">The sequence shown here is derived from an EMBL/GenBank/DDBJ whole genome shotgun (WGS) entry which is preliminary data.</text>
</comment>
<dbReference type="InterPro" id="IPR040980">
    <property type="entry name" value="SWI2_SNF2"/>
</dbReference>
<evidence type="ECO:0000313" key="13">
    <source>
        <dbReference type="Proteomes" id="UP001464387"/>
    </source>
</evidence>
<dbReference type="InterPro" id="IPR004473">
    <property type="entry name" value="Restrct_endonuc_typeI_HsdR"/>
</dbReference>
<dbReference type="PROSITE" id="PS51192">
    <property type="entry name" value="HELICASE_ATP_BIND_1"/>
    <property type="match status" value="1"/>
</dbReference>
<evidence type="ECO:0000256" key="8">
    <source>
        <dbReference type="ARBA" id="ARBA00022840"/>
    </source>
</evidence>
<evidence type="ECO:0000256" key="6">
    <source>
        <dbReference type="ARBA" id="ARBA00022759"/>
    </source>
</evidence>
<comment type="function">
    <text evidence="10">Subunit R is required for both nuclease and ATPase activities, but not for modification.</text>
</comment>
<evidence type="ECO:0000259" key="11">
    <source>
        <dbReference type="PROSITE" id="PS51192"/>
    </source>
</evidence>
<proteinExistence type="inferred from homology"/>
<dbReference type="InterPro" id="IPR021810">
    <property type="entry name" value="T1RH-like_C"/>
</dbReference>
<evidence type="ECO:0000256" key="5">
    <source>
        <dbReference type="ARBA" id="ARBA00022747"/>
    </source>
</evidence>
<dbReference type="Pfam" id="PF22679">
    <property type="entry name" value="T1R_D3-like"/>
    <property type="match status" value="1"/>
</dbReference>
<dbReference type="NCBIfam" id="TIGR00348">
    <property type="entry name" value="hsdR"/>
    <property type="match status" value="1"/>
</dbReference>
<keyword evidence="4 10" id="KW-0547">Nucleotide-binding</keyword>
<keyword evidence="5 10" id="KW-0680">Restriction system</keyword>
<evidence type="ECO:0000256" key="2">
    <source>
        <dbReference type="ARBA" id="ARBA00008598"/>
    </source>
</evidence>
<dbReference type="InterPro" id="IPR007409">
    <property type="entry name" value="Restrct_endonuc_type1_HsdR_N"/>
</dbReference>
<comment type="similarity">
    <text evidence="2 10">Belongs to the HsdR family.</text>
</comment>
<dbReference type="InterPro" id="IPR055180">
    <property type="entry name" value="HsdR_RecA-like_helicase_dom_2"/>
</dbReference>
<sequence length="1065" mass="122662">MSKRHQFRDGEMHLSQIPALHLLQTMAPTWVMLSKTEVDRERRGKLSNVLLEDILRAQLMRLNAIEYRGKQYPFSEANIQTAIERLRSREPLGIMRLNERTTDLLQLGTSLDQAVEGDMRGRSLKYVDWANPANNTFHVCKEFDVERSGSAKTRRPDIVLFVNGIPLCVIECKGPNEDFEDAISQSIRNQGPDQIPHLFRSVQLLIATNKNKVRYGTVGTTRKFWALWREREFTDADIGPLLTTELGPAETMKTFGDGFEEEQVPFERMMRDGREVTEQDRMLYALCRPDRFLDLARRFTLFDLGIKKVARYQQFFAVKNIISRVKQRDLEGHRQGGVVWHTQGSGKSLTMVMLARALALDPEIINPRIVLVTDRIDLDEQLKATFAACGAEPENATSGRHLLKLVAQDRASIIATVINKFDTALNVRDYRDLSTDVFLLIDESHRGQYGEMHTRMKRMFPNACYLGFTGTPLMKKEKSTAAKFGGLIDIYAIDQAVKDGAVVPLLYEGRHVEQDVNRNGIDVWFERVSRDLTPDQRADLKRKFTRYSEIGQTEPTIYCIAYDVSEHFVKNWKGTGFKAQLATRTKRAALLYKRALDEIGMVSSEVIISAPDDREGYDEVGDESREEVVRFWKKMMDRYGDEKNYNRSIVGAFKDRTDPEILIVVDKLLTGFDAPRNTVLYLDKPLKAHGLLQAIARVNRVEDEKEYGYIIDYAGVLGELDPALKTYSAFAEFEAEDVQGVVTQNLEEIEKLPQRQHQLWDLFKELPNKLDEEAFERHLGDEERREDFYERLAQLARTLAIGLSTADWINDRRNEAAIASYKEDLRRFQKLRTAVRKRYQEDIDFKLYEERVRKLLDQHIHANEVVMLTAPVNIFDDKAFEEAVGEQATPASKADMIASLTQRTINERMEQDPVYFERISALIQKAIDDHRAQRISQLEFLNIVRDARDQVVRPRHDDVPQHLRGNDTAIAFYHAIEKHLAAAHAEGSNVQADAAEAAETMFDIIARRRVVNWAQREDIQNEMRNDLDDYLFDVMRDEKGHPLTPDHMDEIIDRVLNIARARMPD</sequence>
<evidence type="ECO:0000256" key="9">
    <source>
        <dbReference type="ARBA" id="ARBA00023125"/>
    </source>
</evidence>
<dbReference type="EMBL" id="JAMYPJ010000003">
    <property type="protein sequence ID" value="MER8932061.1"/>
    <property type="molecule type" value="Genomic_DNA"/>
</dbReference>
<dbReference type="Gene3D" id="3.90.1570.50">
    <property type="match status" value="1"/>
</dbReference>
<keyword evidence="3" id="KW-0540">Nuclease</keyword>
<dbReference type="Pfam" id="PF04313">
    <property type="entry name" value="HSDR_N"/>
    <property type="match status" value="1"/>
</dbReference>
<dbReference type="CDD" id="cd22332">
    <property type="entry name" value="HsdR_N"/>
    <property type="match status" value="1"/>
</dbReference>
<dbReference type="InterPro" id="IPR014001">
    <property type="entry name" value="Helicase_ATP-bd"/>
</dbReference>
<protein>
    <recommendedName>
        <fullName evidence="10">Type I restriction enzyme endonuclease subunit</fullName>
        <shortName evidence="10">R protein</shortName>
        <ecNumber evidence="10">3.1.21.3</ecNumber>
    </recommendedName>
</protein>
<dbReference type="PANTHER" id="PTHR30195">
    <property type="entry name" value="TYPE I SITE-SPECIFIC DEOXYRIBONUCLEASE PROTEIN SUBUNIT M AND R"/>
    <property type="match status" value="1"/>
</dbReference>
<evidence type="ECO:0000313" key="12">
    <source>
        <dbReference type="EMBL" id="MER8932061.1"/>
    </source>
</evidence>
<dbReference type="Pfam" id="PF11867">
    <property type="entry name" value="T1RH-like_C"/>
    <property type="match status" value="1"/>
</dbReference>
<dbReference type="SUPFAM" id="SSF52540">
    <property type="entry name" value="P-loop containing nucleoside triphosphate hydrolases"/>
    <property type="match status" value="1"/>
</dbReference>
<dbReference type="CDD" id="cd18800">
    <property type="entry name" value="SF2_C_EcoR124I-like"/>
    <property type="match status" value="1"/>
</dbReference>
<dbReference type="GO" id="GO:0009035">
    <property type="term" value="F:type I site-specific deoxyribonuclease activity"/>
    <property type="evidence" value="ECO:0007669"/>
    <property type="project" value="UniProtKB-EC"/>
</dbReference>
<evidence type="ECO:0000256" key="7">
    <source>
        <dbReference type="ARBA" id="ARBA00022801"/>
    </source>
</evidence>
<dbReference type="Proteomes" id="UP001464387">
    <property type="component" value="Unassembled WGS sequence"/>
</dbReference>
<dbReference type="SMART" id="SM00487">
    <property type="entry name" value="DEXDc"/>
    <property type="match status" value="1"/>
</dbReference>
<dbReference type="CDD" id="cd18030">
    <property type="entry name" value="DEXHc_RE_I_HsdR"/>
    <property type="match status" value="1"/>
</dbReference>
<feature type="domain" description="Helicase ATP-binding" evidence="11">
    <location>
        <begin position="328"/>
        <end position="490"/>
    </location>
</feature>
<dbReference type="Pfam" id="PF18766">
    <property type="entry name" value="SWI2_SNF2"/>
    <property type="match status" value="1"/>
</dbReference>
<keyword evidence="8 10" id="KW-0067">ATP-binding</keyword>
<dbReference type="Gene3D" id="3.40.50.300">
    <property type="entry name" value="P-loop containing nucleotide triphosphate hydrolases"/>
    <property type="match status" value="2"/>
</dbReference>
<name>A0ABV1YA64_9HYPH</name>
<keyword evidence="9 10" id="KW-0238">DNA-binding</keyword>
<keyword evidence="13" id="KW-1185">Reference proteome</keyword>
<evidence type="ECO:0000256" key="3">
    <source>
        <dbReference type="ARBA" id="ARBA00022722"/>
    </source>
</evidence>
<keyword evidence="6" id="KW-0255">Endonuclease</keyword>